<name>U4LGV9_PYROM</name>
<accession>U4LGV9</accession>
<keyword evidence="2" id="KW-1185">Reference proteome</keyword>
<organism evidence="1 2">
    <name type="scientific">Pyronema omphalodes (strain CBS 100304)</name>
    <name type="common">Pyronema confluens</name>
    <dbReference type="NCBI Taxonomy" id="1076935"/>
    <lineage>
        <taxon>Eukaryota</taxon>
        <taxon>Fungi</taxon>
        <taxon>Dikarya</taxon>
        <taxon>Ascomycota</taxon>
        <taxon>Pezizomycotina</taxon>
        <taxon>Pezizomycetes</taxon>
        <taxon>Pezizales</taxon>
        <taxon>Pyronemataceae</taxon>
        <taxon>Pyronema</taxon>
    </lineage>
</organism>
<evidence type="ECO:0000313" key="1">
    <source>
        <dbReference type="EMBL" id="CCX30762.1"/>
    </source>
</evidence>
<gene>
    <name evidence="1" type="ORF">PCON_09165</name>
</gene>
<dbReference type="AlphaFoldDB" id="U4LGV9"/>
<proteinExistence type="predicted"/>
<dbReference type="Proteomes" id="UP000018144">
    <property type="component" value="Unassembled WGS sequence"/>
</dbReference>
<evidence type="ECO:0000313" key="2">
    <source>
        <dbReference type="Proteomes" id="UP000018144"/>
    </source>
</evidence>
<sequence>MFRSAAEEREVRNKRNAMLHGRCRAANAACQHGMST</sequence>
<reference evidence="1 2" key="1">
    <citation type="journal article" date="2013" name="PLoS Genet.">
        <title>The genome and development-dependent transcriptomes of Pyronema confluens: a window into fungal evolution.</title>
        <authorList>
            <person name="Traeger S."/>
            <person name="Altegoer F."/>
            <person name="Freitag M."/>
            <person name="Gabaldon T."/>
            <person name="Kempken F."/>
            <person name="Kumar A."/>
            <person name="Marcet-Houben M."/>
            <person name="Poggeler S."/>
            <person name="Stajich J.E."/>
            <person name="Nowrousian M."/>
        </authorList>
    </citation>
    <scope>NUCLEOTIDE SEQUENCE [LARGE SCALE GENOMIC DNA]</scope>
    <source>
        <strain evidence="2">CBS 100304</strain>
        <tissue evidence="1">Vegetative mycelium</tissue>
    </source>
</reference>
<dbReference type="EMBL" id="HF935475">
    <property type="protein sequence ID" value="CCX30762.1"/>
    <property type="molecule type" value="Genomic_DNA"/>
</dbReference>
<protein>
    <submittedName>
        <fullName evidence="1">Uncharacterized protein</fullName>
    </submittedName>
</protein>